<protein>
    <submittedName>
        <fullName evidence="2">Aspartyl-tRNA(Asn)/glutamyl-tRNA(Gln) amidotransferase subunit A</fullName>
        <ecNumber evidence="2">6.3.5.6</ecNumber>
        <ecNumber evidence="2">6.3.5.7</ecNumber>
    </submittedName>
</protein>
<keyword evidence="2" id="KW-0808">Transferase</keyword>
<dbReference type="SUPFAM" id="SSF75304">
    <property type="entry name" value="Amidase signature (AS) enzymes"/>
    <property type="match status" value="1"/>
</dbReference>
<keyword evidence="3" id="KW-1185">Reference proteome</keyword>
<dbReference type="InterPro" id="IPR036928">
    <property type="entry name" value="AS_sf"/>
</dbReference>
<dbReference type="EC" id="6.3.5.7" evidence="2"/>
<dbReference type="GO" id="GO:0050566">
    <property type="term" value="F:asparaginyl-tRNA synthase (glutamine-hydrolyzing) activity"/>
    <property type="evidence" value="ECO:0007669"/>
    <property type="project" value="UniProtKB-EC"/>
</dbReference>
<evidence type="ECO:0000313" key="2">
    <source>
        <dbReference type="EMBL" id="MBB3007257.1"/>
    </source>
</evidence>
<accession>A0A7W4YRB2</accession>
<gene>
    <name evidence="2" type="ORF">FHX61_001905</name>
</gene>
<dbReference type="AlphaFoldDB" id="A0A7W4YRB2"/>
<dbReference type="Proteomes" id="UP000578036">
    <property type="component" value="Unassembled WGS sequence"/>
</dbReference>
<dbReference type="EMBL" id="JACHWF010000002">
    <property type="protein sequence ID" value="MBB3007257.1"/>
    <property type="molecule type" value="Genomic_DNA"/>
</dbReference>
<proteinExistence type="predicted"/>
<feature type="domain" description="Amidase" evidence="1">
    <location>
        <begin position="25"/>
        <end position="430"/>
    </location>
</feature>
<dbReference type="NCBIfam" id="TIGR02715">
    <property type="entry name" value="amido_AtzE"/>
    <property type="match status" value="1"/>
</dbReference>
<organism evidence="2 3">
    <name type="scientific">Cupriavidus alkaliphilus</name>
    <dbReference type="NCBI Taxonomy" id="942866"/>
    <lineage>
        <taxon>Bacteria</taxon>
        <taxon>Pseudomonadati</taxon>
        <taxon>Pseudomonadota</taxon>
        <taxon>Betaproteobacteria</taxon>
        <taxon>Burkholderiales</taxon>
        <taxon>Burkholderiaceae</taxon>
        <taxon>Cupriavidus</taxon>
    </lineage>
</organism>
<name>A0A7W4YRB2_9BURK</name>
<dbReference type="Gene3D" id="3.90.1300.10">
    <property type="entry name" value="Amidase signature (AS) domain"/>
    <property type="match status" value="1"/>
</dbReference>
<evidence type="ECO:0000313" key="3">
    <source>
        <dbReference type="Proteomes" id="UP000578036"/>
    </source>
</evidence>
<dbReference type="GO" id="GO:0050567">
    <property type="term" value="F:glutaminyl-tRNA synthase (glutamine-hydrolyzing) activity"/>
    <property type="evidence" value="ECO:0007669"/>
    <property type="project" value="UniProtKB-EC"/>
</dbReference>
<dbReference type="PANTHER" id="PTHR11895:SF172">
    <property type="entry name" value="GLUTAMYL-TRNA(GLN) AMIDOTRANSFERASE"/>
    <property type="match status" value="1"/>
</dbReference>
<sequence>MAADILSAAAMAAQVRNGERPATALVRDALLRAEAAAPLNACSALLAHSALAQAAALDRRRAGRQPMPLLAGVPFVVKNLLDVRGHATLAGAEPRAQDPPATRHADAVEALVAAGAVPVALAAMDEYACGATGENVIGGPVRNPLDPSRITGGSSAGTAALVAAGVVPFGLGSDTNGSIRAPAAFCGIWGLRPTTGRLSLRGCVPYAQSLDTVGPMAGSAADLALAYAAMLGVDAPEAAQHPGRPTTLRVGVLGRGFADFAEPAVQSSVLRVASAFGAVRTIDLPDADAARNAASVISAYEVGRNHRAMDFSTRHGGYSAFVRQRILAGLAMPRDWYDIACRYQSSWRQRLLALFDEVDLLLAPSTPYAATPIGADVVEGVGRTYRPRADAGHMTRPLSLAGLPVVAAPCVGEGLPVGIQIVAPPWRESLALAAGHFLEAQGLCSKAVPRSL</sequence>
<dbReference type="InterPro" id="IPR014087">
    <property type="entry name" value="Carboxybiuret_hydro_AtzE"/>
</dbReference>
<dbReference type="InterPro" id="IPR023631">
    <property type="entry name" value="Amidase_dom"/>
</dbReference>
<dbReference type="InterPro" id="IPR000120">
    <property type="entry name" value="Amidase"/>
</dbReference>
<dbReference type="EC" id="6.3.5.6" evidence="2"/>
<keyword evidence="2" id="KW-0436">Ligase</keyword>
<comment type="caution">
    <text evidence="2">The sequence shown here is derived from an EMBL/GenBank/DDBJ whole genome shotgun (WGS) entry which is preliminary data.</text>
</comment>
<reference evidence="2 3" key="1">
    <citation type="submission" date="2020-08" db="EMBL/GenBank/DDBJ databases">
        <title>Genomic Encyclopedia of Type Strains, Phase IV (KMG-V): Genome sequencing to study the core and pangenomes of soil and plant-associated prokaryotes.</title>
        <authorList>
            <person name="Whitman W."/>
        </authorList>
    </citation>
    <scope>NUCLEOTIDE SEQUENCE [LARGE SCALE GENOMIC DNA]</scope>
    <source>
        <strain evidence="2 3">SLV-2362</strain>
    </source>
</reference>
<evidence type="ECO:0000259" key="1">
    <source>
        <dbReference type="Pfam" id="PF01425"/>
    </source>
</evidence>
<dbReference type="GO" id="GO:0016740">
    <property type="term" value="F:transferase activity"/>
    <property type="evidence" value="ECO:0007669"/>
    <property type="project" value="UniProtKB-KW"/>
</dbReference>
<dbReference type="PANTHER" id="PTHR11895">
    <property type="entry name" value="TRANSAMIDASE"/>
    <property type="match status" value="1"/>
</dbReference>
<dbReference type="Pfam" id="PF01425">
    <property type="entry name" value="Amidase"/>
    <property type="match status" value="1"/>
</dbReference>
<dbReference type="RefSeq" id="WP_183299073.1">
    <property type="nucleotide sequence ID" value="NZ_JACHWF010000002.1"/>
</dbReference>